<dbReference type="KEGG" id="chig:CH63R_06738"/>
<feature type="chain" id="PRO_5008601626" evidence="1">
    <location>
        <begin position="20"/>
        <end position="227"/>
    </location>
</feature>
<sequence>MYLSTVSLILALSATGALAGLHNDALCVTGRTRSPVGGTPFSPSYTWAKDYEIHKEATECACRLYRARNTGNKQWDRCPDCFYSPIQLTCHSDGWHIGGDEALALVRNHNVDPTPFREPSFSMSVNCLGLVTVQPSLMYQSGHVPGHEIGLRHYRPAHPRTLGLRDVSEDEDAWTGPVIRLEPWLHKDLACLVEQEGGNKLREEVRVWDGARSLGLCRFVFTNATNA</sequence>
<keyword evidence="3" id="KW-1185">Reference proteome</keyword>
<gene>
    <name evidence="2" type="ORF">CH63R_06738</name>
</gene>
<dbReference type="VEuPathDB" id="FungiDB:CH63R_06738"/>
<organism evidence="2 3">
    <name type="scientific">Colletotrichum higginsianum (strain IMI 349063)</name>
    <name type="common">Crucifer anthracnose fungus</name>
    <dbReference type="NCBI Taxonomy" id="759273"/>
    <lineage>
        <taxon>Eukaryota</taxon>
        <taxon>Fungi</taxon>
        <taxon>Dikarya</taxon>
        <taxon>Ascomycota</taxon>
        <taxon>Pezizomycotina</taxon>
        <taxon>Sordariomycetes</taxon>
        <taxon>Hypocreomycetidae</taxon>
        <taxon>Glomerellales</taxon>
        <taxon>Glomerellaceae</taxon>
        <taxon>Colletotrichum</taxon>
        <taxon>Colletotrichum destructivum species complex</taxon>
    </lineage>
</organism>
<dbReference type="RefSeq" id="XP_018159563.1">
    <property type="nucleotide sequence ID" value="XM_018301713.1"/>
</dbReference>
<name>A0A1B7YG59_COLHI</name>
<evidence type="ECO:0000256" key="1">
    <source>
        <dbReference type="SAM" id="SignalP"/>
    </source>
</evidence>
<evidence type="ECO:0000313" key="2">
    <source>
        <dbReference type="EMBL" id="OBR11046.1"/>
    </source>
</evidence>
<dbReference type="Proteomes" id="UP000092177">
    <property type="component" value="Chromosome 4"/>
</dbReference>
<comment type="caution">
    <text evidence="2">The sequence shown here is derived from an EMBL/GenBank/DDBJ whole genome shotgun (WGS) entry which is preliminary data.</text>
</comment>
<dbReference type="AlphaFoldDB" id="A0A1B7YG59"/>
<dbReference type="EMBL" id="LTAN01000004">
    <property type="protein sequence ID" value="OBR11046.1"/>
    <property type="molecule type" value="Genomic_DNA"/>
</dbReference>
<proteinExistence type="predicted"/>
<dbReference type="GeneID" id="28865820"/>
<protein>
    <submittedName>
        <fullName evidence="2">Uncharacterized protein</fullName>
    </submittedName>
</protein>
<keyword evidence="1" id="KW-0732">Signal</keyword>
<feature type="signal peptide" evidence="1">
    <location>
        <begin position="1"/>
        <end position="19"/>
    </location>
</feature>
<reference evidence="3" key="1">
    <citation type="journal article" date="2017" name="BMC Genomics">
        <title>Gapless genome assembly of Colletotrichum higginsianum reveals chromosome structure and association of transposable elements with secondary metabolite gene clusters.</title>
        <authorList>
            <person name="Dallery J.-F."/>
            <person name="Lapalu N."/>
            <person name="Zampounis A."/>
            <person name="Pigne S."/>
            <person name="Luyten I."/>
            <person name="Amselem J."/>
            <person name="Wittenberg A.H.J."/>
            <person name="Zhou S."/>
            <person name="de Queiroz M.V."/>
            <person name="Robin G.P."/>
            <person name="Auger A."/>
            <person name="Hainaut M."/>
            <person name="Henrissat B."/>
            <person name="Kim K.-T."/>
            <person name="Lee Y.-H."/>
            <person name="Lespinet O."/>
            <person name="Schwartz D.C."/>
            <person name="Thon M.R."/>
            <person name="O'Connell R.J."/>
        </authorList>
    </citation>
    <scope>NUCLEOTIDE SEQUENCE [LARGE SCALE GENOMIC DNA]</scope>
    <source>
        <strain evidence="3">IMI 349063</strain>
    </source>
</reference>
<dbReference type="OrthoDB" id="3489571at2759"/>
<evidence type="ECO:0000313" key="3">
    <source>
        <dbReference type="Proteomes" id="UP000092177"/>
    </source>
</evidence>
<accession>A0A1B7YG59</accession>